<dbReference type="PANTHER" id="PTHR30579:SF7">
    <property type="entry name" value="HTH-TYPE TRANSCRIPTIONAL REGULATOR LRHA-RELATED"/>
    <property type="match status" value="1"/>
</dbReference>
<gene>
    <name evidence="5" type="ORF">BV394_04045</name>
</gene>
<evidence type="ECO:0000256" key="3">
    <source>
        <dbReference type="ARBA" id="ARBA00023125"/>
    </source>
</evidence>
<keyword evidence="2" id="KW-0805">Transcription regulation</keyword>
<dbReference type="Gene3D" id="3.40.190.10">
    <property type="entry name" value="Periplasmic binding protein-like II"/>
    <property type="match status" value="2"/>
</dbReference>
<dbReference type="GO" id="GO:0003677">
    <property type="term" value="F:DNA binding"/>
    <property type="evidence" value="ECO:0007669"/>
    <property type="project" value="UniProtKB-KW"/>
</dbReference>
<dbReference type="EMBL" id="CP019124">
    <property type="protein sequence ID" value="APX88998.1"/>
    <property type="molecule type" value="Genomic_DNA"/>
</dbReference>
<dbReference type="SUPFAM" id="SSF53850">
    <property type="entry name" value="Periplasmic binding protein-like II"/>
    <property type="match status" value="1"/>
</dbReference>
<dbReference type="OrthoDB" id="5297263at2"/>
<sequence length="286" mass="30117">MRQLDSDLLRSFLAVTDAGSITGGAQTVHRSQSAVSLQVGQLEELLGKPVFVRHGRGVGLTEAGEALLPVARQVVQTLDRTRAEIGGTGLGGRLRIGIPEEQGAERLPDIIGRFARSHPAAELIVRCANSADFPAALVAGKLDMAIHEVETVKENMTLLREIPLGWVGSRAHPVAEDGTLPVALFDRACWWREAAIRSLENCERGYRVVLTSEGAGGIAAAIEAGIAVGLLDCSSLPKDLVPLTAMPGLGEIPPAQLVLEIAATSVSPLAKAMAEAVVRSYSETIA</sequence>
<keyword evidence="3" id="KW-0238">DNA-binding</keyword>
<protein>
    <submittedName>
        <fullName evidence="5">Uncharacterized protein</fullName>
    </submittedName>
</protein>
<evidence type="ECO:0000313" key="5">
    <source>
        <dbReference type="EMBL" id="APX88998.1"/>
    </source>
</evidence>
<comment type="similarity">
    <text evidence="1">Belongs to the LysR transcriptional regulatory family.</text>
</comment>
<dbReference type="Proteomes" id="UP000187266">
    <property type="component" value="Chromosome"/>
</dbReference>
<evidence type="ECO:0000256" key="4">
    <source>
        <dbReference type="ARBA" id="ARBA00023163"/>
    </source>
</evidence>
<accession>A0A1U7DGJ8</accession>
<organism evidence="5 6">
    <name type="scientific">Brevirhabdus pacifica</name>
    <dbReference type="NCBI Taxonomy" id="1267768"/>
    <lineage>
        <taxon>Bacteria</taxon>
        <taxon>Pseudomonadati</taxon>
        <taxon>Pseudomonadota</taxon>
        <taxon>Alphaproteobacteria</taxon>
        <taxon>Rhodobacterales</taxon>
        <taxon>Paracoccaceae</taxon>
        <taxon>Brevirhabdus</taxon>
    </lineage>
</organism>
<keyword evidence="4" id="KW-0804">Transcription</keyword>
<dbReference type="STRING" id="1267768.BV394_04045"/>
<dbReference type="PROSITE" id="PS50931">
    <property type="entry name" value="HTH_LYSR"/>
    <property type="match status" value="1"/>
</dbReference>
<dbReference type="SUPFAM" id="SSF46785">
    <property type="entry name" value="Winged helix' DNA-binding domain"/>
    <property type="match status" value="1"/>
</dbReference>
<dbReference type="PRINTS" id="PR00039">
    <property type="entry name" value="HTHLYSR"/>
</dbReference>
<keyword evidence="6" id="KW-1185">Reference proteome</keyword>
<dbReference type="RefSeq" id="WP_076979021.1">
    <property type="nucleotide sequence ID" value="NZ_CP019124.1"/>
</dbReference>
<proteinExistence type="inferred from homology"/>
<dbReference type="InterPro" id="IPR050176">
    <property type="entry name" value="LTTR"/>
</dbReference>
<dbReference type="InterPro" id="IPR005119">
    <property type="entry name" value="LysR_subst-bd"/>
</dbReference>
<accession>A0A2M9DF71</accession>
<dbReference type="AlphaFoldDB" id="A0A1U7DGJ8"/>
<dbReference type="Gene3D" id="1.10.10.10">
    <property type="entry name" value="Winged helix-like DNA-binding domain superfamily/Winged helix DNA-binding domain"/>
    <property type="match status" value="1"/>
</dbReference>
<evidence type="ECO:0000313" key="6">
    <source>
        <dbReference type="Proteomes" id="UP000187266"/>
    </source>
</evidence>
<evidence type="ECO:0000256" key="1">
    <source>
        <dbReference type="ARBA" id="ARBA00009437"/>
    </source>
</evidence>
<dbReference type="InterPro" id="IPR036390">
    <property type="entry name" value="WH_DNA-bd_sf"/>
</dbReference>
<name>A0A1U7DGJ8_9RHOB</name>
<reference evidence="5 6" key="1">
    <citation type="submission" date="2017-01" db="EMBL/GenBank/DDBJ databases">
        <title>Genomic analysis of Xuhuaishuia manganoxidans DY6-4.</title>
        <authorList>
            <person name="Wang X."/>
        </authorList>
    </citation>
    <scope>NUCLEOTIDE SEQUENCE [LARGE SCALE GENOMIC DNA]</scope>
    <source>
        <strain evidence="5 6">DY6-4</strain>
    </source>
</reference>
<dbReference type="Pfam" id="PF03466">
    <property type="entry name" value="LysR_substrate"/>
    <property type="match status" value="1"/>
</dbReference>
<dbReference type="Pfam" id="PF00126">
    <property type="entry name" value="HTH_1"/>
    <property type="match status" value="1"/>
</dbReference>
<evidence type="ECO:0000256" key="2">
    <source>
        <dbReference type="ARBA" id="ARBA00023015"/>
    </source>
</evidence>
<dbReference type="PANTHER" id="PTHR30579">
    <property type="entry name" value="TRANSCRIPTIONAL REGULATOR"/>
    <property type="match status" value="1"/>
</dbReference>
<dbReference type="GO" id="GO:0003700">
    <property type="term" value="F:DNA-binding transcription factor activity"/>
    <property type="evidence" value="ECO:0007669"/>
    <property type="project" value="InterPro"/>
</dbReference>
<dbReference type="InterPro" id="IPR036388">
    <property type="entry name" value="WH-like_DNA-bd_sf"/>
</dbReference>
<dbReference type="InterPro" id="IPR000847">
    <property type="entry name" value="LysR_HTH_N"/>
</dbReference>